<dbReference type="Pfam" id="PF07885">
    <property type="entry name" value="Ion_trans_2"/>
    <property type="match status" value="1"/>
</dbReference>
<dbReference type="EMBL" id="RJTH01000009">
    <property type="protein sequence ID" value="RUM23204.1"/>
    <property type="molecule type" value="Genomic_DNA"/>
</dbReference>
<dbReference type="GO" id="GO:0034220">
    <property type="term" value="P:monoatomic ion transmembrane transport"/>
    <property type="evidence" value="ECO:0007669"/>
    <property type="project" value="UniProtKB-KW"/>
</dbReference>
<feature type="transmembrane region" description="Helical" evidence="1">
    <location>
        <begin position="89"/>
        <end position="110"/>
    </location>
</feature>
<keyword evidence="1" id="KW-1133">Transmembrane helix</keyword>
<evidence type="ECO:0000259" key="2">
    <source>
        <dbReference type="Pfam" id="PF07885"/>
    </source>
</evidence>
<dbReference type="SUPFAM" id="SSF81324">
    <property type="entry name" value="Voltage-gated potassium channels"/>
    <property type="match status" value="1"/>
</dbReference>
<keyword evidence="3" id="KW-0813">Transport</keyword>
<keyword evidence="3" id="KW-0406">Ion transport</keyword>
<reference evidence="4" key="1">
    <citation type="submission" date="2018-11" db="EMBL/GenBank/DDBJ databases">
        <title>Rhizobium chutanense sp. nov., isolated from root nodules of Phaseolus vulgaris in China.</title>
        <authorList>
            <person name="Huo Y."/>
        </authorList>
    </citation>
    <scope>NUCLEOTIDE SEQUENCE [LARGE SCALE GENOMIC DNA]</scope>
    <source>
        <strain evidence="4">CCBAU 65647</strain>
    </source>
</reference>
<feature type="domain" description="Potassium channel" evidence="2">
    <location>
        <begin position="37"/>
        <end position="107"/>
    </location>
</feature>
<evidence type="ECO:0000313" key="3">
    <source>
        <dbReference type="EMBL" id="RUM23204.1"/>
    </source>
</evidence>
<sequence>MAGGLRVFGRLEPQFLNRYPTAVTVVWVSYLLVPIMIDVCLWAAFYYLSGALPTFDDATYFSIVTFTTVGYGDIVLAKDWRHVAAFEAINGWIIFGWATALIMSVIQRLYFRPEVETGKR</sequence>
<feature type="transmembrane region" description="Helical" evidence="1">
    <location>
        <begin position="21"/>
        <end position="48"/>
    </location>
</feature>
<evidence type="ECO:0000256" key="1">
    <source>
        <dbReference type="SAM" id="Phobius"/>
    </source>
</evidence>
<dbReference type="Gene3D" id="1.10.287.70">
    <property type="match status" value="1"/>
</dbReference>
<protein>
    <submittedName>
        <fullName evidence="3">Two pore domain potassium channel family protein</fullName>
    </submittedName>
</protein>
<keyword evidence="1" id="KW-0812">Transmembrane</keyword>
<dbReference type="OrthoDB" id="2974133at2"/>
<dbReference type="Proteomes" id="UP000278823">
    <property type="component" value="Unassembled WGS sequence"/>
</dbReference>
<dbReference type="InterPro" id="IPR013099">
    <property type="entry name" value="K_chnl_dom"/>
</dbReference>
<feature type="transmembrane region" description="Helical" evidence="1">
    <location>
        <begin position="60"/>
        <end position="77"/>
    </location>
</feature>
<proteinExistence type="predicted"/>
<gene>
    <name evidence="3" type="ORF">EFQ99_23320</name>
</gene>
<keyword evidence="3" id="KW-0407">Ion channel</keyword>
<dbReference type="AlphaFoldDB" id="A0A432PFY0"/>
<keyword evidence="4" id="KW-1185">Reference proteome</keyword>
<name>A0A432PFY0_9HYPH</name>
<accession>A0A432PFY0</accession>
<keyword evidence="1" id="KW-0472">Membrane</keyword>
<comment type="caution">
    <text evidence="3">The sequence shown here is derived from an EMBL/GenBank/DDBJ whole genome shotgun (WGS) entry which is preliminary data.</text>
</comment>
<evidence type="ECO:0000313" key="4">
    <source>
        <dbReference type="Proteomes" id="UP000278823"/>
    </source>
</evidence>
<organism evidence="3 4">
    <name type="scientific">Rhizobium vallis</name>
    <dbReference type="NCBI Taxonomy" id="634290"/>
    <lineage>
        <taxon>Bacteria</taxon>
        <taxon>Pseudomonadati</taxon>
        <taxon>Pseudomonadota</taxon>
        <taxon>Alphaproteobacteria</taxon>
        <taxon>Hyphomicrobiales</taxon>
        <taxon>Rhizobiaceae</taxon>
        <taxon>Rhizobium/Agrobacterium group</taxon>
        <taxon>Rhizobium</taxon>
    </lineage>
</organism>